<dbReference type="AlphaFoldDB" id="Q8GQC1"/>
<reference evidence="5" key="1">
    <citation type="journal article" date="2003" name="Appl. Environ. Microbiol.">
        <title>Characterization of a Theta-Type Plasmid from Lactobacillus sakei: a Potential Basis for Low-Copy-Number Vectors in Lactobacilli.</title>
        <authorList>
            <person name="Alpert C.A."/>
            <person name="Crutz-Le Coq A.M."/>
            <person name="Malleret C."/>
            <person name="Zagorec M."/>
        </authorList>
    </citation>
    <scope>NUCLEOTIDE SEQUENCE</scope>
    <source>
        <plasmid evidence="5">pRV500</plasmid>
    </source>
</reference>
<comment type="similarity">
    <text evidence="1">Belongs to the type-I restriction system S methylase family.</text>
</comment>
<keyword evidence="3" id="KW-0238">DNA-binding</keyword>
<dbReference type="Pfam" id="PF01420">
    <property type="entry name" value="Methylase_S"/>
    <property type="match status" value="1"/>
</dbReference>
<dbReference type="InterPro" id="IPR052021">
    <property type="entry name" value="Type-I_RS_S_subunit"/>
</dbReference>
<gene>
    <name evidence="5" type="primary">hsdS'</name>
</gene>
<evidence type="ECO:0000256" key="3">
    <source>
        <dbReference type="ARBA" id="ARBA00023125"/>
    </source>
</evidence>
<evidence type="ECO:0000259" key="4">
    <source>
        <dbReference type="Pfam" id="PF01420"/>
    </source>
</evidence>
<accession>Q8GQC1</accession>
<feature type="domain" description="Type I restriction modification DNA specificity" evidence="4">
    <location>
        <begin position="4"/>
        <end position="149"/>
    </location>
</feature>
<dbReference type="Gene3D" id="3.90.220.20">
    <property type="entry name" value="DNA methylase specificity domains"/>
    <property type="match status" value="1"/>
</dbReference>
<keyword evidence="5" id="KW-0614">Plasmid</keyword>
<dbReference type="PANTHER" id="PTHR30408">
    <property type="entry name" value="TYPE-1 RESTRICTION ENZYME ECOKI SPECIFICITY PROTEIN"/>
    <property type="match status" value="1"/>
</dbReference>
<dbReference type="EMBL" id="AF438419">
    <property type="protein sequence ID" value="AAN61994.1"/>
    <property type="molecule type" value="Genomic_DNA"/>
</dbReference>
<dbReference type="InterPro" id="IPR000055">
    <property type="entry name" value="Restrct_endonuc_typeI_TRD"/>
</dbReference>
<dbReference type="CDD" id="cd17267">
    <property type="entry name" value="RMtype1_S_EcoAO83I-TRD1-CR1_like"/>
    <property type="match status" value="1"/>
</dbReference>
<dbReference type="REBASE" id="23509">
    <property type="entry name" value="S1.LsapRV500ORFAP"/>
</dbReference>
<dbReference type="GO" id="GO:0009307">
    <property type="term" value="P:DNA restriction-modification system"/>
    <property type="evidence" value="ECO:0007669"/>
    <property type="project" value="UniProtKB-KW"/>
</dbReference>
<sequence>MIFSDFIELHRGYDLPKAKRNADGLVPVIAAGGYDGFHDAAKVQGPGVITGRSGTLGSVYFNTTDFWPLNTTLFVSNFKGNDPLFVYYYLKTMDLGRYATGTTVPTLNRNHLDQIKVNIPDLAQQREIANKLNLFDEKISMLNDINDNLAA</sequence>
<dbReference type="InterPro" id="IPR044946">
    <property type="entry name" value="Restrct_endonuc_typeI_TRD_sf"/>
</dbReference>
<organism evidence="5">
    <name type="scientific">Latilactobacillus sakei</name>
    <name type="common">Lactobacillus sakei</name>
    <dbReference type="NCBI Taxonomy" id="1599"/>
    <lineage>
        <taxon>Bacteria</taxon>
        <taxon>Bacillati</taxon>
        <taxon>Bacillota</taxon>
        <taxon>Bacilli</taxon>
        <taxon>Lactobacillales</taxon>
        <taxon>Lactobacillaceae</taxon>
        <taxon>Latilactobacillus</taxon>
    </lineage>
</organism>
<protein>
    <submittedName>
        <fullName evidence="5">HsdS</fullName>
    </submittedName>
</protein>
<evidence type="ECO:0000256" key="2">
    <source>
        <dbReference type="ARBA" id="ARBA00022747"/>
    </source>
</evidence>
<dbReference type="PANTHER" id="PTHR30408:SF12">
    <property type="entry name" value="TYPE I RESTRICTION ENZYME MJAVIII SPECIFICITY SUBUNIT"/>
    <property type="match status" value="1"/>
</dbReference>
<name>Q8GQC1_LATSK</name>
<geneLocation type="plasmid" evidence="5">
    <name>pRV500</name>
</geneLocation>
<dbReference type="SUPFAM" id="SSF116734">
    <property type="entry name" value="DNA methylase specificity domain"/>
    <property type="match status" value="1"/>
</dbReference>
<dbReference type="GO" id="GO:0003677">
    <property type="term" value="F:DNA binding"/>
    <property type="evidence" value="ECO:0007669"/>
    <property type="project" value="UniProtKB-KW"/>
</dbReference>
<proteinExistence type="inferred from homology"/>
<evidence type="ECO:0000313" key="5">
    <source>
        <dbReference type="EMBL" id="AAN61994.1"/>
    </source>
</evidence>
<dbReference type="RefSeq" id="WP_011117000.1">
    <property type="nucleotide sequence ID" value="NC_004942.1"/>
</dbReference>
<keyword evidence="2" id="KW-0680">Restriction system</keyword>
<evidence type="ECO:0000256" key="1">
    <source>
        <dbReference type="ARBA" id="ARBA00010923"/>
    </source>
</evidence>